<reference evidence="5" key="1">
    <citation type="journal article" date="2015" name="Proc. Natl. Acad. Sci. U.S.A.">
        <title>Networks of energetic and metabolic interactions define dynamics in microbial communities.</title>
        <authorList>
            <person name="Embree M."/>
            <person name="Liu J.K."/>
            <person name="Al-Bassam M.M."/>
            <person name="Zengler K."/>
        </authorList>
    </citation>
    <scope>NUCLEOTIDE SEQUENCE</scope>
</reference>
<dbReference type="GO" id="GO:0006351">
    <property type="term" value="P:DNA-templated transcription"/>
    <property type="evidence" value="ECO:0007669"/>
    <property type="project" value="InterPro"/>
</dbReference>
<keyword evidence="5" id="KW-0548">Nucleotidyltransferase</keyword>
<dbReference type="CDD" id="cd07030">
    <property type="entry name" value="RNAP_D"/>
    <property type="match status" value="1"/>
</dbReference>
<dbReference type="NCBIfam" id="NF001988">
    <property type="entry name" value="PRK00783.1"/>
    <property type="match status" value="1"/>
</dbReference>
<evidence type="ECO:0000259" key="4">
    <source>
        <dbReference type="PROSITE" id="PS51379"/>
    </source>
</evidence>
<dbReference type="InterPro" id="IPR017896">
    <property type="entry name" value="4Fe4S_Fe-S-bd"/>
</dbReference>
<dbReference type="PROSITE" id="PS00198">
    <property type="entry name" value="4FE4S_FER_1"/>
    <property type="match status" value="1"/>
</dbReference>
<dbReference type="Gene3D" id="3.30.1360.10">
    <property type="entry name" value="RNA polymerase, RBP11-like subunit"/>
    <property type="match status" value="1"/>
</dbReference>
<dbReference type="Pfam" id="PF01000">
    <property type="entry name" value="RNA_pol_A_bac"/>
    <property type="match status" value="1"/>
</dbReference>
<accession>A0A0W8FAR0</accession>
<comment type="caution">
    <text evidence="5">The sequence shown here is derived from an EMBL/GenBank/DDBJ whole genome shotgun (WGS) entry which is preliminary data.</text>
</comment>
<evidence type="ECO:0000256" key="2">
    <source>
        <dbReference type="ARBA" id="ARBA00023163"/>
    </source>
</evidence>
<proteinExistence type="inferred from homology"/>
<protein>
    <submittedName>
        <fullName evidence="5">Dna-directed rna polymerase subunit d</fullName>
        <ecNumber evidence="5">2.7.7.6</ecNumber>
    </submittedName>
</protein>
<dbReference type="InterPro" id="IPR036643">
    <property type="entry name" value="RNApol_insert_sf"/>
</dbReference>
<keyword evidence="2" id="KW-0804">Transcription</keyword>
<dbReference type="EMBL" id="LNQE01001410">
    <property type="protein sequence ID" value="KUG17959.1"/>
    <property type="molecule type" value="Genomic_DNA"/>
</dbReference>
<name>A0A0W8FAR0_9ZZZZ</name>
<dbReference type="Pfam" id="PF00037">
    <property type="entry name" value="Fer4"/>
    <property type="match status" value="1"/>
</dbReference>
<dbReference type="Pfam" id="PF01193">
    <property type="entry name" value="RNA_pol_L"/>
    <property type="match status" value="1"/>
</dbReference>
<dbReference type="SUPFAM" id="SSF55257">
    <property type="entry name" value="RBP11-like subunits of RNA polymerase"/>
    <property type="match status" value="1"/>
</dbReference>
<dbReference type="GO" id="GO:0003899">
    <property type="term" value="F:DNA-directed RNA polymerase activity"/>
    <property type="evidence" value="ECO:0007669"/>
    <property type="project" value="UniProtKB-EC"/>
</dbReference>
<dbReference type="GO" id="GO:0000428">
    <property type="term" value="C:DNA-directed RNA polymerase complex"/>
    <property type="evidence" value="ECO:0007669"/>
    <property type="project" value="UniProtKB-KW"/>
</dbReference>
<dbReference type="PANTHER" id="PTHR11800:SF2">
    <property type="entry name" value="DNA-DIRECTED RNA POLYMERASE II SUBUNIT RPB3"/>
    <property type="match status" value="1"/>
</dbReference>
<evidence type="ECO:0000256" key="1">
    <source>
        <dbReference type="ARBA" id="ARBA00022478"/>
    </source>
</evidence>
<dbReference type="InterPro" id="IPR022842">
    <property type="entry name" value="RNAP_Rpo3/Rpb3/RPAC1"/>
</dbReference>
<dbReference type="Gene3D" id="3.30.70.3110">
    <property type="match status" value="1"/>
</dbReference>
<dbReference type="EC" id="2.7.7.6" evidence="5"/>
<dbReference type="PROSITE" id="PS51379">
    <property type="entry name" value="4FE4S_FER_2"/>
    <property type="match status" value="2"/>
</dbReference>
<dbReference type="Gene3D" id="2.170.120.12">
    <property type="entry name" value="DNA-directed RNA polymerase, insert domain"/>
    <property type="match status" value="1"/>
</dbReference>
<dbReference type="GO" id="GO:0046983">
    <property type="term" value="F:protein dimerization activity"/>
    <property type="evidence" value="ECO:0007669"/>
    <property type="project" value="InterPro"/>
</dbReference>
<dbReference type="AlphaFoldDB" id="A0A0W8FAR0"/>
<dbReference type="SUPFAM" id="SSF56553">
    <property type="entry name" value="Insert subdomain of RNA polymerase alpha subunit"/>
    <property type="match status" value="1"/>
</dbReference>
<organism evidence="5">
    <name type="scientific">hydrocarbon metagenome</name>
    <dbReference type="NCBI Taxonomy" id="938273"/>
    <lineage>
        <taxon>unclassified sequences</taxon>
        <taxon>metagenomes</taxon>
        <taxon>ecological metagenomes</taxon>
    </lineage>
</organism>
<keyword evidence="1 5" id="KW-0240">DNA-directed RNA polymerase</keyword>
<gene>
    <name evidence="5" type="ORF">ASZ90_012353</name>
</gene>
<comment type="similarity">
    <text evidence="3">Belongs to the archaeal Rpo3/eukaryotic RPB3 RNA polymerase subunit family.</text>
</comment>
<dbReference type="InterPro" id="IPR011262">
    <property type="entry name" value="DNA-dir_RNA_pol_insert"/>
</dbReference>
<dbReference type="HAMAP" id="MF_00320">
    <property type="entry name" value="RNApol_arch_Rpo3"/>
    <property type="match status" value="1"/>
</dbReference>
<feature type="domain" description="4Fe-4S ferredoxin-type" evidence="4">
    <location>
        <begin position="162"/>
        <end position="192"/>
    </location>
</feature>
<feature type="domain" description="4Fe-4S ferredoxin-type" evidence="4">
    <location>
        <begin position="193"/>
        <end position="222"/>
    </location>
</feature>
<sequence>MNFELLELREDRIRYLLSGVSAAFANGIRRACMSEVPILAIDEINLYDNTSVLFDEQIGLRIGEVPLVADELDLFSQPEDCQCGGTGCPGCRVDFMLSKEGPGMVYSEDIQFTDPGVRPAFDKIPLVILGEGEKLVMEGYATKRVGKEHSKWQAGTLCGYKNLPSITVSEACDGCGKCVEACPRDILVIEEGRAKATNILECSLCKLCVGACEAAAIDLKPNHDSFVVSIEGSGSVAAKDLVARAVDEIKMRALDLDSKLAELS</sequence>
<evidence type="ECO:0000256" key="3">
    <source>
        <dbReference type="ARBA" id="ARBA00025804"/>
    </source>
</evidence>
<dbReference type="PANTHER" id="PTHR11800">
    <property type="entry name" value="DNA-DIRECTED RNA POLYMERASE"/>
    <property type="match status" value="1"/>
</dbReference>
<evidence type="ECO:0000313" key="5">
    <source>
        <dbReference type="EMBL" id="KUG17959.1"/>
    </source>
</evidence>
<keyword evidence="5" id="KW-0808">Transferase</keyword>
<dbReference type="InterPro" id="IPR050518">
    <property type="entry name" value="Rpo3/RPB3_RNA_Pol_subunit"/>
</dbReference>
<dbReference type="InterPro" id="IPR036603">
    <property type="entry name" value="RBP11-like"/>
</dbReference>
<dbReference type="InterPro" id="IPR017900">
    <property type="entry name" value="4Fe4S_Fe_S_CS"/>
</dbReference>
<dbReference type="SMART" id="SM00662">
    <property type="entry name" value="RPOLD"/>
    <property type="match status" value="1"/>
</dbReference>
<dbReference type="InterPro" id="IPR011263">
    <property type="entry name" value="DNA-dir_RNA_pol_RpoA/D/Rpb3"/>
</dbReference>